<name>A0A6G1GXS2_9PEZI</name>
<dbReference type="Gene3D" id="3.30.710.10">
    <property type="entry name" value="Potassium Channel Kv1.1, Chain A"/>
    <property type="match status" value="1"/>
</dbReference>
<accession>A0A6G1GXS2</accession>
<dbReference type="OrthoDB" id="6359816at2759"/>
<dbReference type="InterPro" id="IPR000210">
    <property type="entry name" value="BTB/POZ_dom"/>
</dbReference>
<dbReference type="PANTHER" id="PTHR47843:SF2">
    <property type="entry name" value="BTB DOMAIN-CONTAINING PROTEIN"/>
    <property type="match status" value="1"/>
</dbReference>
<sequence>MSHKVDGMPKQLTDLMTGRVFEIVVGSGNKERTWTIHETLLCSQSKFFVKACKGDFKEAKGTRIILDDVEPPVFELFIQWLYTDTFEYRDLL</sequence>
<proteinExistence type="predicted"/>
<gene>
    <name evidence="2" type="ORF">K402DRAFT_378801</name>
</gene>
<dbReference type="PANTHER" id="PTHR47843">
    <property type="entry name" value="BTB DOMAIN-CONTAINING PROTEIN-RELATED"/>
    <property type="match status" value="1"/>
</dbReference>
<feature type="domain" description="BTB" evidence="1">
    <location>
        <begin position="21"/>
        <end position="90"/>
    </location>
</feature>
<keyword evidence="3" id="KW-1185">Reference proteome</keyword>
<evidence type="ECO:0000259" key="1">
    <source>
        <dbReference type="PROSITE" id="PS50097"/>
    </source>
</evidence>
<dbReference type="CDD" id="cd18186">
    <property type="entry name" value="BTB_POZ_ZBTB_KLHL-like"/>
    <property type="match status" value="1"/>
</dbReference>
<feature type="non-terminal residue" evidence="2">
    <location>
        <position position="92"/>
    </location>
</feature>
<dbReference type="SUPFAM" id="SSF54695">
    <property type="entry name" value="POZ domain"/>
    <property type="match status" value="1"/>
</dbReference>
<dbReference type="AlphaFoldDB" id="A0A6G1GXS2"/>
<organism evidence="2 3">
    <name type="scientific">Aulographum hederae CBS 113979</name>
    <dbReference type="NCBI Taxonomy" id="1176131"/>
    <lineage>
        <taxon>Eukaryota</taxon>
        <taxon>Fungi</taxon>
        <taxon>Dikarya</taxon>
        <taxon>Ascomycota</taxon>
        <taxon>Pezizomycotina</taxon>
        <taxon>Dothideomycetes</taxon>
        <taxon>Pleosporomycetidae</taxon>
        <taxon>Aulographales</taxon>
        <taxon>Aulographaceae</taxon>
    </lineage>
</organism>
<evidence type="ECO:0000313" key="2">
    <source>
        <dbReference type="EMBL" id="KAF1985549.1"/>
    </source>
</evidence>
<evidence type="ECO:0000313" key="3">
    <source>
        <dbReference type="Proteomes" id="UP000800041"/>
    </source>
</evidence>
<dbReference type="EMBL" id="ML977161">
    <property type="protein sequence ID" value="KAF1985549.1"/>
    <property type="molecule type" value="Genomic_DNA"/>
</dbReference>
<dbReference type="Pfam" id="PF00651">
    <property type="entry name" value="BTB"/>
    <property type="match status" value="1"/>
</dbReference>
<dbReference type="Proteomes" id="UP000800041">
    <property type="component" value="Unassembled WGS sequence"/>
</dbReference>
<dbReference type="PROSITE" id="PS50097">
    <property type="entry name" value="BTB"/>
    <property type="match status" value="1"/>
</dbReference>
<reference evidence="2" key="1">
    <citation type="journal article" date="2020" name="Stud. Mycol.">
        <title>101 Dothideomycetes genomes: a test case for predicting lifestyles and emergence of pathogens.</title>
        <authorList>
            <person name="Haridas S."/>
            <person name="Albert R."/>
            <person name="Binder M."/>
            <person name="Bloem J."/>
            <person name="Labutti K."/>
            <person name="Salamov A."/>
            <person name="Andreopoulos B."/>
            <person name="Baker S."/>
            <person name="Barry K."/>
            <person name="Bills G."/>
            <person name="Bluhm B."/>
            <person name="Cannon C."/>
            <person name="Castanera R."/>
            <person name="Culley D."/>
            <person name="Daum C."/>
            <person name="Ezra D."/>
            <person name="Gonzalez J."/>
            <person name="Henrissat B."/>
            <person name="Kuo A."/>
            <person name="Liang C."/>
            <person name="Lipzen A."/>
            <person name="Lutzoni F."/>
            <person name="Magnuson J."/>
            <person name="Mondo S."/>
            <person name="Nolan M."/>
            <person name="Ohm R."/>
            <person name="Pangilinan J."/>
            <person name="Park H.-J."/>
            <person name="Ramirez L."/>
            <person name="Alfaro M."/>
            <person name="Sun H."/>
            <person name="Tritt A."/>
            <person name="Yoshinaga Y."/>
            <person name="Zwiers L.-H."/>
            <person name="Turgeon B."/>
            <person name="Goodwin S."/>
            <person name="Spatafora J."/>
            <person name="Crous P."/>
            <person name="Grigoriev I."/>
        </authorList>
    </citation>
    <scope>NUCLEOTIDE SEQUENCE</scope>
    <source>
        <strain evidence="2">CBS 113979</strain>
    </source>
</reference>
<dbReference type="InterPro" id="IPR011333">
    <property type="entry name" value="SKP1/BTB/POZ_sf"/>
</dbReference>
<protein>
    <recommendedName>
        <fullName evidence="1">BTB domain-containing protein</fullName>
    </recommendedName>
</protein>